<dbReference type="NCBIfam" id="TIGR00046">
    <property type="entry name" value="RsmE family RNA methyltransferase"/>
    <property type="match status" value="1"/>
</dbReference>
<feature type="domain" description="Ribosomal RNA small subunit methyltransferase E methyltransferase" evidence="11">
    <location>
        <begin position="72"/>
        <end position="210"/>
    </location>
</feature>
<comment type="caution">
    <text evidence="12">The sequence shown here is derived from an EMBL/GenBank/DDBJ whole genome shotgun (WGS) entry which is preliminary data.</text>
</comment>
<protein>
    <recommendedName>
        <fullName evidence="10">Ribosomal RNA small subunit methyltransferase E</fullName>
        <ecNumber evidence="10">2.1.1.193</ecNumber>
    </recommendedName>
</protein>
<comment type="similarity">
    <text evidence="2 10">Belongs to the RNA methyltransferase RsmE family.</text>
</comment>
<keyword evidence="6 10" id="KW-0808">Transferase</keyword>
<dbReference type="EC" id="2.1.1.193" evidence="10"/>
<keyword evidence="5 10" id="KW-0489">Methyltransferase</keyword>
<dbReference type="Pfam" id="PF04452">
    <property type="entry name" value="Methyltrans_RNA"/>
    <property type="match status" value="1"/>
</dbReference>
<dbReference type="InterPro" id="IPR006700">
    <property type="entry name" value="RsmE"/>
</dbReference>
<dbReference type="GO" id="GO:0032259">
    <property type="term" value="P:methylation"/>
    <property type="evidence" value="ECO:0007669"/>
    <property type="project" value="UniProtKB-KW"/>
</dbReference>
<sequence>MRFLYCARAGDETIELSGDGFAHLKAQRKRGGEILRLQNLRENIAYFYEISEIKRNSARLVLREKKELEAQNFWLKIGWAVCESAVIEKSLPFLNELGVGELLLFYADFSQKNVKLDFARFERILASSCEQCGRNLAMSVRVCELSEIENAVLLDFGGDDFSTLGGDEILLIGAEGGWSDAERAKFKRKIGLKSSCVLRAQTAIISAAAKILA</sequence>
<keyword evidence="7 10" id="KW-0949">S-adenosyl-L-methionine</keyword>
<evidence type="ECO:0000256" key="3">
    <source>
        <dbReference type="ARBA" id="ARBA00022490"/>
    </source>
</evidence>
<evidence type="ECO:0000256" key="1">
    <source>
        <dbReference type="ARBA" id="ARBA00004496"/>
    </source>
</evidence>
<name>A0ABT8T5N1_9BACT</name>
<dbReference type="PIRSF" id="PIRSF015601">
    <property type="entry name" value="MTase_slr0722"/>
    <property type="match status" value="1"/>
</dbReference>
<dbReference type="PANTHER" id="PTHR30027">
    <property type="entry name" value="RIBOSOMAL RNA SMALL SUBUNIT METHYLTRANSFERASE E"/>
    <property type="match status" value="1"/>
</dbReference>
<dbReference type="CDD" id="cd18084">
    <property type="entry name" value="RsmE-like"/>
    <property type="match status" value="1"/>
</dbReference>
<evidence type="ECO:0000256" key="6">
    <source>
        <dbReference type="ARBA" id="ARBA00022679"/>
    </source>
</evidence>
<comment type="catalytic activity">
    <reaction evidence="9 10">
        <text>uridine(1498) in 16S rRNA + S-adenosyl-L-methionine = N(3)-methyluridine(1498) in 16S rRNA + S-adenosyl-L-homocysteine + H(+)</text>
        <dbReference type="Rhea" id="RHEA:42920"/>
        <dbReference type="Rhea" id="RHEA-COMP:10283"/>
        <dbReference type="Rhea" id="RHEA-COMP:10284"/>
        <dbReference type="ChEBI" id="CHEBI:15378"/>
        <dbReference type="ChEBI" id="CHEBI:57856"/>
        <dbReference type="ChEBI" id="CHEBI:59789"/>
        <dbReference type="ChEBI" id="CHEBI:65315"/>
        <dbReference type="ChEBI" id="CHEBI:74502"/>
        <dbReference type="EC" id="2.1.1.193"/>
    </reaction>
</comment>
<evidence type="ECO:0000313" key="12">
    <source>
        <dbReference type="EMBL" id="MDO2408842.1"/>
    </source>
</evidence>
<keyword evidence="3 10" id="KW-0963">Cytoplasm</keyword>
<keyword evidence="13" id="KW-1185">Reference proteome</keyword>
<dbReference type="InterPro" id="IPR029026">
    <property type="entry name" value="tRNA_m1G_MTases_N"/>
</dbReference>
<dbReference type="InterPro" id="IPR046886">
    <property type="entry name" value="RsmE_MTase_dom"/>
</dbReference>
<evidence type="ECO:0000256" key="4">
    <source>
        <dbReference type="ARBA" id="ARBA00022552"/>
    </source>
</evidence>
<dbReference type="EMBL" id="JAULJQ010000002">
    <property type="protein sequence ID" value="MDO2408842.1"/>
    <property type="molecule type" value="Genomic_DNA"/>
</dbReference>
<dbReference type="RefSeq" id="WP_302243588.1">
    <property type="nucleotide sequence ID" value="NZ_JAULJQ010000002.1"/>
</dbReference>
<evidence type="ECO:0000256" key="2">
    <source>
        <dbReference type="ARBA" id="ARBA00005528"/>
    </source>
</evidence>
<keyword evidence="4 10" id="KW-0698">rRNA processing</keyword>
<comment type="function">
    <text evidence="8 10">Specifically methylates the N3 position of the uracil ring of uridine 1498 (m3U1498) in 16S rRNA. Acts on the fully assembled 30S ribosomal subunit.</text>
</comment>
<dbReference type="SUPFAM" id="SSF75217">
    <property type="entry name" value="alpha/beta knot"/>
    <property type="match status" value="1"/>
</dbReference>
<evidence type="ECO:0000256" key="7">
    <source>
        <dbReference type="ARBA" id="ARBA00022691"/>
    </source>
</evidence>
<dbReference type="Proteomes" id="UP001171111">
    <property type="component" value="Unassembled WGS sequence"/>
</dbReference>
<evidence type="ECO:0000256" key="9">
    <source>
        <dbReference type="ARBA" id="ARBA00047944"/>
    </source>
</evidence>
<dbReference type="Gene3D" id="3.40.1280.10">
    <property type="match status" value="1"/>
</dbReference>
<evidence type="ECO:0000259" key="11">
    <source>
        <dbReference type="Pfam" id="PF04452"/>
    </source>
</evidence>
<evidence type="ECO:0000256" key="5">
    <source>
        <dbReference type="ARBA" id="ARBA00022603"/>
    </source>
</evidence>
<evidence type="ECO:0000256" key="10">
    <source>
        <dbReference type="PIRNR" id="PIRNR015601"/>
    </source>
</evidence>
<dbReference type="PANTHER" id="PTHR30027:SF3">
    <property type="entry name" value="16S RRNA (URACIL(1498)-N(3))-METHYLTRANSFERASE"/>
    <property type="match status" value="1"/>
</dbReference>
<dbReference type="GO" id="GO:0008168">
    <property type="term" value="F:methyltransferase activity"/>
    <property type="evidence" value="ECO:0007669"/>
    <property type="project" value="UniProtKB-KW"/>
</dbReference>
<reference evidence="12 13" key="1">
    <citation type="submission" date="2023-06" db="EMBL/GenBank/DDBJ databases">
        <title>Campylobacter magnum sp. nov., isolated from cecal contents of domestic pigs (Sus scrofa domesticus).</title>
        <authorList>
            <person name="Papic B."/>
            <person name="Gruntar I."/>
        </authorList>
    </citation>
    <scope>NUCLEOTIDE SEQUENCE [LARGE SCALE GENOMIC DNA]</scope>
    <source>
        <strain evidence="13">34484-21</strain>
    </source>
</reference>
<evidence type="ECO:0000313" key="13">
    <source>
        <dbReference type="Proteomes" id="UP001171111"/>
    </source>
</evidence>
<organism evidence="12 13">
    <name type="scientific">Campylobacter magnus</name>
    <dbReference type="NCBI Taxonomy" id="3026462"/>
    <lineage>
        <taxon>Bacteria</taxon>
        <taxon>Pseudomonadati</taxon>
        <taxon>Campylobacterota</taxon>
        <taxon>Epsilonproteobacteria</taxon>
        <taxon>Campylobacterales</taxon>
        <taxon>Campylobacteraceae</taxon>
        <taxon>Campylobacter</taxon>
    </lineage>
</organism>
<evidence type="ECO:0000256" key="8">
    <source>
        <dbReference type="ARBA" id="ARBA00025699"/>
    </source>
</evidence>
<gene>
    <name evidence="12" type="ORF">Q2362_01850</name>
</gene>
<dbReference type="InterPro" id="IPR029028">
    <property type="entry name" value="Alpha/beta_knot_MTases"/>
</dbReference>
<comment type="subcellular location">
    <subcellularLocation>
        <location evidence="1 10">Cytoplasm</location>
    </subcellularLocation>
</comment>
<proteinExistence type="inferred from homology"/>
<accession>A0ABT8T5N1</accession>